<dbReference type="AlphaFoldDB" id="A0A814FET0"/>
<dbReference type="InterPro" id="IPR029030">
    <property type="entry name" value="Caspase-like_dom_sf"/>
</dbReference>
<evidence type="ECO:0000256" key="1">
    <source>
        <dbReference type="SAM" id="Coils"/>
    </source>
</evidence>
<dbReference type="Proteomes" id="UP000663882">
    <property type="component" value="Unassembled WGS sequence"/>
</dbReference>
<dbReference type="PANTHER" id="PTHR22576">
    <property type="entry name" value="MUCOSA ASSOCIATED LYMPHOID TISSUE LYMPHOMA TRANSLOCATION PROTEIN 1/PARACASPASE"/>
    <property type="match status" value="1"/>
</dbReference>
<reference evidence="3" key="1">
    <citation type="submission" date="2021-02" db="EMBL/GenBank/DDBJ databases">
        <authorList>
            <person name="Nowell W R."/>
        </authorList>
    </citation>
    <scope>NUCLEOTIDE SEQUENCE</scope>
</reference>
<dbReference type="GO" id="GO:0006508">
    <property type="term" value="P:proteolysis"/>
    <property type="evidence" value="ECO:0007669"/>
    <property type="project" value="InterPro"/>
</dbReference>
<feature type="domain" description="Caspase family p20" evidence="2">
    <location>
        <begin position="8"/>
        <end position="138"/>
    </location>
</feature>
<organism evidence="3 4">
    <name type="scientific">Rotaria sordida</name>
    <dbReference type="NCBI Taxonomy" id="392033"/>
    <lineage>
        <taxon>Eukaryota</taxon>
        <taxon>Metazoa</taxon>
        <taxon>Spiralia</taxon>
        <taxon>Gnathifera</taxon>
        <taxon>Rotifera</taxon>
        <taxon>Eurotatoria</taxon>
        <taxon>Bdelloidea</taxon>
        <taxon>Philodinida</taxon>
        <taxon>Philodinidae</taxon>
        <taxon>Rotaria</taxon>
    </lineage>
</organism>
<gene>
    <name evidence="3" type="ORF">RFH988_LOCUS13298</name>
</gene>
<evidence type="ECO:0000259" key="2">
    <source>
        <dbReference type="PROSITE" id="PS50208"/>
    </source>
</evidence>
<dbReference type="InterPro" id="IPR011600">
    <property type="entry name" value="Pept_C14_caspase"/>
</dbReference>
<dbReference type="OrthoDB" id="412369at2759"/>
<dbReference type="InterPro" id="IPR001309">
    <property type="entry name" value="Pept_C14_p20"/>
</dbReference>
<evidence type="ECO:0000313" key="3">
    <source>
        <dbReference type="EMBL" id="CAF0984089.1"/>
    </source>
</evidence>
<dbReference type="InterPro" id="IPR052039">
    <property type="entry name" value="Caspase-related_regulators"/>
</dbReference>
<dbReference type="GO" id="GO:0004197">
    <property type="term" value="F:cysteine-type endopeptidase activity"/>
    <property type="evidence" value="ECO:0007669"/>
    <property type="project" value="InterPro"/>
</dbReference>
<dbReference type="EMBL" id="CAJNOO010000581">
    <property type="protein sequence ID" value="CAF0984089.1"/>
    <property type="molecule type" value="Genomic_DNA"/>
</dbReference>
<dbReference type="Gene3D" id="3.40.50.1460">
    <property type="match status" value="2"/>
</dbReference>
<proteinExistence type="predicted"/>
<dbReference type="SUPFAM" id="SSF52129">
    <property type="entry name" value="Caspase-like"/>
    <property type="match status" value="2"/>
</dbReference>
<dbReference type="Pfam" id="PF00656">
    <property type="entry name" value="Peptidase_C14"/>
    <property type="match status" value="2"/>
</dbReference>
<sequence>MATKEKPRRKLALVIGIGKYDHCEELQNPESDANDMSSAVESIDFNVTKKLHLRRAEMQHVLIDFENSIEQDDMILFYFAGHGIQWENQNYLIPKDTLTLNGAVLNRSAINAQDILDTLSDRNPYVTIFLFDCCRKYHLRNPEVDARDPDASGSKSVGLKAMHKAGSLIAFACAPGTIAIEGKGQRNGLFTKHLLKYITTANEDIRMILSDVTDGVIEESKSKQIPFVSVSLSKKNIYLCGQQRNRPRKLEQDDMVLFYFAGHGIQWEDQNYLIPKDTPTLNGAVLNRCAINAQDIIDTLSDRNPYVTIFLLDCCRKYHLCNPEVDARDPDASGSKSVGLKPMHKAGSLIAFACAPGTIAIEGKGQKNGLFTKHLLKHTTSVNEDIQMILRDVAKGVTQESKSKQIPFMQSQIENQRSVQRTNRISINRSDSSQLVDFHVYIIPKRTWKNCQPLIENEVMKHVISAGFVPVPESLTLDELRQYIIDICGEESYFPKKFIYLRSVGRFLIKVKHNEEKELKLKNFQPPMTIAPEIYILEEHYNDDSCISKQRTDFLLRELSISESLISSQSWIKSIDGPSLIYPLFNHYQLPRIHTVTRTLSKNLLKLHQEQERLYLYQKQLARKRREIENQHKKEKAVTIIRTASRTYRYRHYTKQQQ</sequence>
<evidence type="ECO:0000313" key="4">
    <source>
        <dbReference type="Proteomes" id="UP000663882"/>
    </source>
</evidence>
<dbReference type="PANTHER" id="PTHR22576:SF37">
    <property type="entry name" value="MUCOSA-ASSOCIATED LYMPHOID TISSUE LYMPHOMA TRANSLOCATION PROTEIN 1"/>
    <property type="match status" value="1"/>
</dbReference>
<dbReference type="PROSITE" id="PS50208">
    <property type="entry name" value="CASPASE_P20"/>
    <property type="match status" value="1"/>
</dbReference>
<feature type="coiled-coil region" evidence="1">
    <location>
        <begin position="607"/>
        <end position="638"/>
    </location>
</feature>
<name>A0A814FET0_9BILA</name>
<keyword evidence="1" id="KW-0175">Coiled coil</keyword>
<protein>
    <recommendedName>
        <fullName evidence="2">Caspase family p20 domain-containing protein</fullName>
    </recommendedName>
</protein>
<comment type="caution">
    <text evidence="3">The sequence shown here is derived from an EMBL/GenBank/DDBJ whole genome shotgun (WGS) entry which is preliminary data.</text>
</comment>
<accession>A0A814FET0</accession>